<dbReference type="EMBL" id="DRKW01000340">
    <property type="protein sequence ID" value="HEB74693.1"/>
    <property type="molecule type" value="Genomic_DNA"/>
</dbReference>
<evidence type="ECO:0000256" key="4">
    <source>
        <dbReference type="ARBA" id="ARBA00022967"/>
    </source>
</evidence>
<dbReference type="InterPro" id="IPR003439">
    <property type="entry name" value="ABC_transporter-like_ATP-bd"/>
</dbReference>
<dbReference type="GO" id="GO:0005524">
    <property type="term" value="F:ATP binding"/>
    <property type="evidence" value="ECO:0007669"/>
    <property type="project" value="UniProtKB-KW"/>
</dbReference>
<dbReference type="Gene3D" id="3.40.50.300">
    <property type="entry name" value="P-loop containing nucleotide triphosphate hydrolases"/>
    <property type="match status" value="1"/>
</dbReference>
<name>A0A7V1N369_DESA2</name>
<dbReference type="CDD" id="cd03214">
    <property type="entry name" value="ABC_Iron-Siderophores_B12_Hemin"/>
    <property type="match status" value="1"/>
</dbReference>
<evidence type="ECO:0000256" key="1">
    <source>
        <dbReference type="ARBA" id="ARBA00022448"/>
    </source>
</evidence>
<proteinExistence type="predicted"/>
<dbReference type="Pfam" id="PF00005">
    <property type="entry name" value="ABC_tran"/>
    <property type="match status" value="1"/>
</dbReference>
<keyword evidence="2" id="KW-0547">Nucleotide-binding</keyword>
<keyword evidence="4" id="KW-1278">Translocase</keyword>
<dbReference type="InterPro" id="IPR017871">
    <property type="entry name" value="ABC_transporter-like_CS"/>
</dbReference>
<evidence type="ECO:0000256" key="5">
    <source>
        <dbReference type="ARBA" id="ARBA00037066"/>
    </source>
</evidence>
<evidence type="ECO:0000256" key="3">
    <source>
        <dbReference type="ARBA" id="ARBA00022840"/>
    </source>
</evidence>
<accession>A0A7V1N369</accession>
<evidence type="ECO:0000256" key="2">
    <source>
        <dbReference type="ARBA" id="ARBA00022741"/>
    </source>
</evidence>
<dbReference type="FunFam" id="3.40.50.300:FF:000134">
    <property type="entry name" value="Iron-enterobactin ABC transporter ATP-binding protein"/>
    <property type="match status" value="1"/>
</dbReference>
<dbReference type="Proteomes" id="UP000886268">
    <property type="component" value="Unassembled WGS sequence"/>
</dbReference>
<keyword evidence="3 7" id="KW-0067">ATP-binding</keyword>
<dbReference type="AlphaFoldDB" id="A0A7V1N369"/>
<dbReference type="PANTHER" id="PTHR42794:SF1">
    <property type="entry name" value="HEMIN IMPORT ATP-BINDING PROTEIN HMUV"/>
    <property type="match status" value="1"/>
</dbReference>
<protein>
    <submittedName>
        <fullName evidence="7">ABC transporter ATP-binding protein</fullName>
    </submittedName>
</protein>
<dbReference type="InterPro" id="IPR003593">
    <property type="entry name" value="AAA+_ATPase"/>
</dbReference>
<dbReference type="GO" id="GO:0016887">
    <property type="term" value="F:ATP hydrolysis activity"/>
    <property type="evidence" value="ECO:0007669"/>
    <property type="project" value="InterPro"/>
</dbReference>
<dbReference type="PROSITE" id="PS50893">
    <property type="entry name" value="ABC_TRANSPORTER_2"/>
    <property type="match status" value="1"/>
</dbReference>
<reference evidence="7" key="1">
    <citation type="journal article" date="2020" name="mSystems">
        <title>Genome- and Community-Level Interaction Insights into Carbon Utilization and Element Cycling Functions of Hydrothermarchaeota in Hydrothermal Sediment.</title>
        <authorList>
            <person name="Zhou Z."/>
            <person name="Liu Y."/>
            <person name="Xu W."/>
            <person name="Pan J."/>
            <person name="Luo Z.H."/>
            <person name="Li M."/>
        </authorList>
    </citation>
    <scope>NUCLEOTIDE SEQUENCE [LARGE SCALE GENOMIC DNA]</scope>
    <source>
        <strain evidence="7">HyVt-45</strain>
    </source>
</reference>
<dbReference type="InterPro" id="IPR027417">
    <property type="entry name" value="P-loop_NTPase"/>
</dbReference>
<organism evidence="7">
    <name type="scientific">Desulfofervidus auxilii</name>
    <dbReference type="NCBI Taxonomy" id="1621989"/>
    <lineage>
        <taxon>Bacteria</taxon>
        <taxon>Pseudomonadati</taxon>
        <taxon>Thermodesulfobacteriota</taxon>
        <taxon>Candidatus Desulfofervidia</taxon>
        <taxon>Candidatus Desulfofervidales</taxon>
        <taxon>Candidatus Desulfofervidaceae</taxon>
        <taxon>Candidatus Desulfofervidus</taxon>
    </lineage>
</organism>
<dbReference type="PROSITE" id="PS00211">
    <property type="entry name" value="ABC_TRANSPORTER_1"/>
    <property type="match status" value="1"/>
</dbReference>
<comment type="function">
    <text evidence="5">Part of the ABC transporter complex HmuTUV involved in hemin import. Responsible for energy coupling to the transport system.</text>
</comment>
<sequence>MYKMSFPETILKIEEVNFSYNDYRKTLSNISFSVSRGELLGIIGPNGSGKTTLLKIISGILKPGKGNIVLLGENLNKFSIKKISKFVSVVPQDTWIAFSFKAKEVVFMGRIPYISRIKGETVEDYRISREAMVKTQSLPLSEKNIQKISGGERQRVFIAKALTQTPQLLLLDEFTSHLDLNYKYEMLNLLKKALKEEGLTIISVFHDLNLASIASHRLILLNEGKIEKIGTPQEVLNEENLQKAYGVKPILISHPDLKVPQVIM</sequence>
<evidence type="ECO:0000313" key="7">
    <source>
        <dbReference type="EMBL" id="HEB74693.1"/>
    </source>
</evidence>
<dbReference type="PANTHER" id="PTHR42794">
    <property type="entry name" value="HEMIN IMPORT ATP-BINDING PROTEIN HMUV"/>
    <property type="match status" value="1"/>
</dbReference>
<gene>
    <name evidence="7" type="ORF">ENJ03_05685</name>
</gene>
<evidence type="ECO:0000259" key="6">
    <source>
        <dbReference type="PROSITE" id="PS50893"/>
    </source>
</evidence>
<comment type="caution">
    <text evidence="7">The sequence shown here is derived from an EMBL/GenBank/DDBJ whole genome shotgun (WGS) entry which is preliminary data.</text>
</comment>
<dbReference type="SMART" id="SM00382">
    <property type="entry name" value="AAA"/>
    <property type="match status" value="1"/>
</dbReference>
<feature type="domain" description="ABC transporter" evidence="6">
    <location>
        <begin position="11"/>
        <end position="248"/>
    </location>
</feature>
<dbReference type="SUPFAM" id="SSF52540">
    <property type="entry name" value="P-loop containing nucleoside triphosphate hydrolases"/>
    <property type="match status" value="1"/>
</dbReference>
<keyword evidence="1" id="KW-0813">Transport</keyword>